<dbReference type="CDD" id="cd00077">
    <property type="entry name" value="HDc"/>
    <property type="match status" value="1"/>
</dbReference>
<dbReference type="PANTHER" id="PTHR35795">
    <property type="entry name" value="SLR1885 PROTEIN"/>
    <property type="match status" value="1"/>
</dbReference>
<dbReference type="GO" id="GO:0000166">
    <property type="term" value="F:nucleotide binding"/>
    <property type="evidence" value="ECO:0007669"/>
    <property type="project" value="UniProtKB-KW"/>
</dbReference>
<dbReference type="NCBIfam" id="TIGR00488">
    <property type="entry name" value="bis(5'-nucleosyl)-tetraphosphatase (symmetrical) YqeK"/>
    <property type="match status" value="1"/>
</dbReference>
<accession>A0A1M6DAG1</accession>
<dbReference type="GO" id="GO:0008803">
    <property type="term" value="F:bis(5'-nucleosyl)-tetraphosphatase (symmetrical) activity"/>
    <property type="evidence" value="ECO:0007669"/>
    <property type="project" value="UniProtKB-EC"/>
</dbReference>
<keyword evidence="5" id="KW-0408">Iron</keyword>
<evidence type="ECO:0000313" key="8">
    <source>
        <dbReference type="EMBL" id="SHI70139.1"/>
    </source>
</evidence>
<name>A0A1M6DAG1_9FIRM</name>
<dbReference type="RefSeq" id="WP_073025216.1">
    <property type="nucleotide sequence ID" value="NZ_FQZS01000006.1"/>
</dbReference>
<evidence type="ECO:0000256" key="1">
    <source>
        <dbReference type="ARBA" id="ARBA00012506"/>
    </source>
</evidence>
<organism evidence="8 9">
    <name type="scientific">Lutispora thermophila DSM 19022</name>
    <dbReference type="NCBI Taxonomy" id="1122184"/>
    <lineage>
        <taxon>Bacteria</taxon>
        <taxon>Bacillati</taxon>
        <taxon>Bacillota</taxon>
        <taxon>Clostridia</taxon>
        <taxon>Lutisporales</taxon>
        <taxon>Lutisporaceae</taxon>
        <taxon>Lutispora</taxon>
    </lineage>
</organism>
<dbReference type="SUPFAM" id="SSF109604">
    <property type="entry name" value="HD-domain/PDEase-like"/>
    <property type="match status" value="1"/>
</dbReference>
<dbReference type="PANTHER" id="PTHR35795:SF1">
    <property type="entry name" value="BIS(5'-NUCLEOSYL)-TETRAPHOSPHATASE, SYMMETRICAL"/>
    <property type="match status" value="1"/>
</dbReference>
<dbReference type="NCBIfam" id="TIGR00277">
    <property type="entry name" value="HDIG"/>
    <property type="match status" value="1"/>
</dbReference>
<dbReference type="PROSITE" id="PS51831">
    <property type="entry name" value="HD"/>
    <property type="match status" value="1"/>
</dbReference>
<dbReference type="Gene3D" id="1.10.3210.10">
    <property type="entry name" value="Hypothetical protein af1432"/>
    <property type="match status" value="1"/>
</dbReference>
<dbReference type="InterPro" id="IPR006675">
    <property type="entry name" value="HDIG_dom"/>
</dbReference>
<dbReference type="InterPro" id="IPR006674">
    <property type="entry name" value="HD_domain"/>
</dbReference>
<dbReference type="InterPro" id="IPR003607">
    <property type="entry name" value="HD/PDEase_dom"/>
</dbReference>
<keyword evidence="4 8" id="KW-0378">Hydrolase</keyword>
<evidence type="ECO:0000259" key="7">
    <source>
        <dbReference type="PROSITE" id="PS51831"/>
    </source>
</evidence>
<protein>
    <recommendedName>
        <fullName evidence="1">bis(5'-nucleosyl)-tetraphosphatase (symmetrical)</fullName>
        <ecNumber evidence="1">3.6.1.41</ecNumber>
    </recommendedName>
</protein>
<evidence type="ECO:0000313" key="9">
    <source>
        <dbReference type="Proteomes" id="UP000184442"/>
    </source>
</evidence>
<keyword evidence="3" id="KW-0547">Nucleotide-binding</keyword>
<dbReference type="STRING" id="1122184.SAMN02745176_01091"/>
<dbReference type="Proteomes" id="UP000184442">
    <property type="component" value="Unassembled WGS sequence"/>
</dbReference>
<gene>
    <name evidence="8" type="ORF">SAMN02745176_01091</name>
</gene>
<dbReference type="GO" id="GO:0046872">
    <property type="term" value="F:metal ion binding"/>
    <property type="evidence" value="ECO:0007669"/>
    <property type="project" value="UniProtKB-KW"/>
</dbReference>
<dbReference type="EMBL" id="FQZS01000006">
    <property type="protein sequence ID" value="SHI70139.1"/>
    <property type="molecule type" value="Genomic_DNA"/>
</dbReference>
<dbReference type="AlphaFoldDB" id="A0A1M6DAG1"/>
<evidence type="ECO:0000256" key="6">
    <source>
        <dbReference type="ARBA" id="ARBA00049417"/>
    </source>
</evidence>
<dbReference type="SMART" id="SM00471">
    <property type="entry name" value="HDc"/>
    <property type="match status" value="1"/>
</dbReference>
<dbReference type="InterPro" id="IPR051094">
    <property type="entry name" value="Diverse_Catalytic_Enzymes"/>
</dbReference>
<feature type="domain" description="HD" evidence="7">
    <location>
        <begin position="19"/>
        <end position="134"/>
    </location>
</feature>
<sequence>MVGLNFIDKYLKEHLSKKRYIHSLNVADIAASIAEHYDVDESKARLAGLIHDCSKEESYEDLVNYAQNCGFPVDEESYNIPEILHGPGSVYIARSIFGIDDVEVLSSVRYHVTGKENMTLMEKIVFIADYIEPSRKFDGIDNIRDLVYQDIDKALLFAFDLTIKYIIDRKGLLHHDTVDARNFLIKNTTL</sequence>
<dbReference type="OrthoDB" id="5295945at2"/>
<dbReference type="Pfam" id="PF01966">
    <property type="entry name" value="HD"/>
    <property type="match status" value="1"/>
</dbReference>
<keyword evidence="9" id="KW-1185">Reference proteome</keyword>
<reference evidence="8 9" key="1">
    <citation type="submission" date="2016-11" db="EMBL/GenBank/DDBJ databases">
        <authorList>
            <person name="Jaros S."/>
            <person name="Januszkiewicz K."/>
            <person name="Wedrychowicz H."/>
        </authorList>
    </citation>
    <scope>NUCLEOTIDE SEQUENCE [LARGE SCALE GENOMIC DNA]</scope>
    <source>
        <strain evidence="8 9">DSM 19022</strain>
    </source>
</reference>
<comment type="catalytic activity">
    <reaction evidence="6">
        <text>P(1),P(4)-bis(5'-adenosyl) tetraphosphate + H2O = 2 ADP + 2 H(+)</text>
        <dbReference type="Rhea" id="RHEA:24252"/>
        <dbReference type="ChEBI" id="CHEBI:15377"/>
        <dbReference type="ChEBI" id="CHEBI:15378"/>
        <dbReference type="ChEBI" id="CHEBI:58141"/>
        <dbReference type="ChEBI" id="CHEBI:456216"/>
        <dbReference type="EC" id="3.6.1.41"/>
    </reaction>
</comment>
<dbReference type="EC" id="3.6.1.41" evidence="1"/>
<evidence type="ECO:0000256" key="2">
    <source>
        <dbReference type="ARBA" id="ARBA00022723"/>
    </source>
</evidence>
<proteinExistence type="predicted"/>
<dbReference type="InterPro" id="IPR005249">
    <property type="entry name" value="YqeK"/>
</dbReference>
<evidence type="ECO:0000256" key="3">
    <source>
        <dbReference type="ARBA" id="ARBA00022741"/>
    </source>
</evidence>
<evidence type="ECO:0000256" key="5">
    <source>
        <dbReference type="ARBA" id="ARBA00023004"/>
    </source>
</evidence>
<evidence type="ECO:0000256" key="4">
    <source>
        <dbReference type="ARBA" id="ARBA00022801"/>
    </source>
</evidence>
<keyword evidence="2" id="KW-0479">Metal-binding</keyword>